<name>A0A7J3X6V0_THEPE</name>
<evidence type="ECO:0000313" key="2">
    <source>
        <dbReference type="EMBL" id="HHP04755.1"/>
    </source>
</evidence>
<evidence type="ECO:0000256" key="1">
    <source>
        <dbReference type="SAM" id="Phobius"/>
    </source>
</evidence>
<proteinExistence type="predicted"/>
<feature type="transmembrane region" description="Helical" evidence="1">
    <location>
        <begin position="12"/>
        <end position="32"/>
    </location>
</feature>
<comment type="caution">
    <text evidence="2">The sequence shown here is derived from an EMBL/GenBank/DDBJ whole genome shotgun (WGS) entry which is preliminary data.</text>
</comment>
<reference evidence="2" key="1">
    <citation type="journal article" date="2020" name="mSystems">
        <title>Genome- and Community-Level Interaction Insights into Carbon Utilization and Element Cycling Functions of Hydrothermarchaeota in Hydrothermal Sediment.</title>
        <authorList>
            <person name="Zhou Z."/>
            <person name="Liu Y."/>
            <person name="Xu W."/>
            <person name="Pan J."/>
            <person name="Luo Z.H."/>
            <person name="Li M."/>
        </authorList>
    </citation>
    <scope>NUCLEOTIDE SEQUENCE [LARGE SCALE GENOMIC DNA]</scope>
    <source>
        <strain evidence="2">SpSt-1125</strain>
    </source>
</reference>
<dbReference type="EMBL" id="DRZM01000096">
    <property type="protein sequence ID" value="HHP04755.1"/>
    <property type="molecule type" value="Genomic_DNA"/>
</dbReference>
<keyword evidence="1" id="KW-0812">Transmembrane</keyword>
<sequence length="263" mass="27338">MEECAAKVALELLLKYIVALGIILIGLAGSLVDWSKLPAAMLPAILLVIPAHEAVHVLVARALGAGRVSVKPFVRLKYLLVGVAVGFSNPFSLAKWSLVALAPLLTLSPLFLALSRLEGALGSLFSASFLLNTAGSSGDLVLLLLAASAGPGTQVLDEGDSVRIFGDRPRPWAVLLLEGVYAFAVATLALLPALLTAAYALRQSLVVAGVTLVRYTPTDRGFQVSVETGVLAAALLASLAFVAVKGRRNASRIMSALEAGCRS</sequence>
<keyword evidence="1" id="KW-0472">Membrane</keyword>
<dbReference type="AlphaFoldDB" id="A0A7J3X6V0"/>
<protein>
    <submittedName>
        <fullName evidence="2">DUF3267 domain-containing protein</fullName>
    </submittedName>
</protein>
<gene>
    <name evidence="2" type="ORF">ENM88_03280</name>
</gene>
<organism evidence="2">
    <name type="scientific">Thermofilum pendens</name>
    <dbReference type="NCBI Taxonomy" id="2269"/>
    <lineage>
        <taxon>Archaea</taxon>
        <taxon>Thermoproteota</taxon>
        <taxon>Thermoprotei</taxon>
        <taxon>Thermofilales</taxon>
        <taxon>Thermofilaceae</taxon>
        <taxon>Thermofilum</taxon>
    </lineage>
</organism>
<dbReference type="InterPro" id="IPR021683">
    <property type="entry name" value="DUF3267"/>
</dbReference>
<keyword evidence="1" id="KW-1133">Transmembrane helix</keyword>
<feature type="transmembrane region" description="Helical" evidence="1">
    <location>
        <begin position="76"/>
        <end position="92"/>
    </location>
</feature>
<accession>A0A7J3X6V0</accession>
<feature type="transmembrane region" description="Helical" evidence="1">
    <location>
        <begin position="172"/>
        <end position="201"/>
    </location>
</feature>
<dbReference type="Pfam" id="PF11667">
    <property type="entry name" value="DUF3267"/>
    <property type="match status" value="1"/>
</dbReference>
<feature type="transmembrane region" description="Helical" evidence="1">
    <location>
        <begin position="44"/>
        <end position="64"/>
    </location>
</feature>
<feature type="transmembrane region" description="Helical" evidence="1">
    <location>
        <begin position="221"/>
        <end position="244"/>
    </location>
</feature>